<keyword evidence="3" id="KW-1003">Cell membrane</keyword>
<dbReference type="CDD" id="cd04590">
    <property type="entry name" value="CBS_pair_CorC_HlyC_assoc"/>
    <property type="match status" value="1"/>
</dbReference>
<evidence type="ECO:0000256" key="7">
    <source>
        <dbReference type="ARBA" id="ARBA00023122"/>
    </source>
</evidence>
<dbReference type="InterPro" id="IPR044751">
    <property type="entry name" value="Ion_transp-like_CBS"/>
</dbReference>
<dbReference type="SUPFAM" id="SSF54631">
    <property type="entry name" value="CBS-domain pair"/>
    <property type="match status" value="1"/>
</dbReference>
<feature type="domain" description="CNNM transmembrane" evidence="13">
    <location>
        <begin position="1"/>
        <end position="190"/>
    </location>
</feature>
<keyword evidence="5" id="KW-0677">Repeat</keyword>
<dbReference type="Pfam" id="PF00571">
    <property type="entry name" value="CBS"/>
    <property type="match status" value="1"/>
</dbReference>
<feature type="domain" description="CBS" evidence="12">
    <location>
        <begin position="270"/>
        <end position="327"/>
    </location>
</feature>
<evidence type="ECO:0000256" key="3">
    <source>
        <dbReference type="ARBA" id="ARBA00022475"/>
    </source>
</evidence>
<dbReference type="Pfam" id="PF03471">
    <property type="entry name" value="CorC_HlyC"/>
    <property type="match status" value="1"/>
</dbReference>
<evidence type="ECO:0000256" key="11">
    <source>
        <dbReference type="SAM" id="Phobius"/>
    </source>
</evidence>
<sequence length="420" mass="47597">MSFSVIFAILYLVLAIAASAFFSATEMAILSANRFVLRRQHHGGSGAAGRAVNILVHRNERLATNLVGLNVCSITAAVVATFLVERALGPGWVSTAVTTLGMTSLLLVIAEIVPKVYARQRPDRLLISSSRALDLIYLFFLPLTRGLSLYVDGILKLIKGSERRSVLSREELKKLLREAREGAGPMQREQKMLHSILDFSDTVAREVMIPIRQIVALERGSGLDTWRQQVRRNGYTRMPVYEQRIDQMVGVVNIFDLLYQPMGGDSVQEYMRPILIVPETKPIQSLLLEMQRTRNPMVVVINEFGSCVGIVTIEDIVEEIMGEMMDEHEAEVRRIRRIAPRTWIVDGLTDIDDINEELELQLPKERYDTIGGFVLKRFGRIPKVGEVFSFRDIQFEVMDVYRFGLRSVKMVLPSQQEEEE</sequence>
<keyword evidence="6 10" id="KW-1133">Transmembrane helix</keyword>
<evidence type="ECO:0000313" key="14">
    <source>
        <dbReference type="EMBL" id="MBU2689610.1"/>
    </source>
</evidence>
<keyword evidence="4 10" id="KW-0812">Transmembrane</keyword>
<feature type="transmembrane region" description="Helical" evidence="11">
    <location>
        <begin position="6"/>
        <end position="30"/>
    </location>
</feature>
<comment type="subcellular location">
    <subcellularLocation>
        <location evidence="1">Cell membrane</location>
        <topology evidence="1">Multi-pass membrane protein</topology>
    </subcellularLocation>
</comment>
<dbReference type="PROSITE" id="PS51371">
    <property type="entry name" value="CBS"/>
    <property type="match status" value="1"/>
</dbReference>
<evidence type="ECO:0000256" key="2">
    <source>
        <dbReference type="ARBA" id="ARBA00006337"/>
    </source>
</evidence>
<dbReference type="Pfam" id="PF01595">
    <property type="entry name" value="CNNM"/>
    <property type="match status" value="1"/>
</dbReference>
<dbReference type="GO" id="GO:0005886">
    <property type="term" value="C:plasma membrane"/>
    <property type="evidence" value="ECO:0007669"/>
    <property type="project" value="UniProtKB-SubCell"/>
</dbReference>
<dbReference type="InterPro" id="IPR046342">
    <property type="entry name" value="CBS_dom_sf"/>
</dbReference>
<dbReference type="InterPro" id="IPR002550">
    <property type="entry name" value="CNNM"/>
</dbReference>
<dbReference type="InterPro" id="IPR005170">
    <property type="entry name" value="Transptr-assoc_dom"/>
</dbReference>
<feature type="transmembrane region" description="Helical" evidence="11">
    <location>
        <begin position="90"/>
        <end position="114"/>
    </location>
</feature>
<dbReference type="EMBL" id="JAHJDP010000012">
    <property type="protein sequence ID" value="MBU2689610.1"/>
    <property type="molecule type" value="Genomic_DNA"/>
</dbReference>
<reference evidence="14" key="1">
    <citation type="submission" date="2021-05" db="EMBL/GenBank/DDBJ databases">
        <title>Energy efficiency and biological interactions define the core microbiome of deep oligotrophic groundwater.</title>
        <authorList>
            <person name="Mehrshad M."/>
            <person name="Lopez-Fernandez M."/>
            <person name="Bell E."/>
            <person name="Bernier-Latmani R."/>
            <person name="Bertilsson S."/>
            <person name="Dopson M."/>
        </authorList>
    </citation>
    <scope>NUCLEOTIDE SEQUENCE</scope>
    <source>
        <strain evidence="14">Modern_marine.mb.64</strain>
    </source>
</reference>
<dbReference type="Gene3D" id="3.10.580.10">
    <property type="entry name" value="CBS-domain"/>
    <property type="match status" value="1"/>
</dbReference>
<feature type="transmembrane region" description="Helical" evidence="11">
    <location>
        <begin position="62"/>
        <end position="84"/>
    </location>
</feature>
<feature type="transmembrane region" description="Helical" evidence="11">
    <location>
        <begin position="135"/>
        <end position="155"/>
    </location>
</feature>
<comment type="caution">
    <text evidence="14">The sequence shown here is derived from an EMBL/GenBank/DDBJ whole genome shotgun (WGS) entry which is preliminary data.</text>
</comment>
<evidence type="ECO:0000256" key="8">
    <source>
        <dbReference type="ARBA" id="ARBA00023136"/>
    </source>
</evidence>
<evidence type="ECO:0000256" key="6">
    <source>
        <dbReference type="ARBA" id="ARBA00022989"/>
    </source>
</evidence>
<evidence type="ECO:0000256" key="9">
    <source>
        <dbReference type="PROSITE-ProRule" id="PRU00703"/>
    </source>
</evidence>
<dbReference type="PANTHER" id="PTHR22777:SF32">
    <property type="entry name" value="UPF0053 INNER MEMBRANE PROTEIN YFJD"/>
    <property type="match status" value="1"/>
</dbReference>
<dbReference type="SMART" id="SM01091">
    <property type="entry name" value="CorC_HlyC"/>
    <property type="match status" value="1"/>
</dbReference>
<protein>
    <submittedName>
        <fullName evidence="14">Hemolysin family protein</fullName>
    </submittedName>
</protein>
<evidence type="ECO:0000256" key="1">
    <source>
        <dbReference type="ARBA" id="ARBA00004651"/>
    </source>
</evidence>
<name>A0A948RRN5_UNCEI</name>
<evidence type="ECO:0000256" key="5">
    <source>
        <dbReference type="ARBA" id="ARBA00022737"/>
    </source>
</evidence>
<keyword evidence="8 10" id="KW-0472">Membrane</keyword>
<dbReference type="SUPFAM" id="SSF56176">
    <property type="entry name" value="FAD-binding/transporter-associated domain-like"/>
    <property type="match status" value="1"/>
</dbReference>
<evidence type="ECO:0000313" key="15">
    <source>
        <dbReference type="Proteomes" id="UP000777784"/>
    </source>
</evidence>
<dbReference type="GO" id="GO:0050660">
    <property type="term" value="F:flavin adenine dinucleotide binding"/>
    <property type="evidence" value="ECO:0007669"/>
    <property type="project" value="InterPro"/>
</dbReference>
<keyword evidence="7 9" id="KW-0129">CBS domain</keyword>
<dbReference type="Proteomes" id="UP000777784">
    <property type="component" value="Unassembled WGS sequence"/>
</dbReference>
<dbReference type="InterPro" id="IPR016169">
    <property type="entry name" value="FAD-bd_PCMH_sub2"/>
</dbReference>
<dbReference type="PROSITE" id="PS51846">
    <property type="entry name" value="CNNM"/>
    <property type="match status" value="1"/>
</dbReference>
<evidence type="ECO:0000256" key="10">
    <source>
        <dbReference type="PROSITE-ProRule" id="PRU01193"/>
    </source>
</evidence>
<organism evidence="14 15">
    <name type="scientific">Eiseniibacteriota bacterium</name>
    <dbReference type="NCBI Taxonomy" id="2212470"/>
    <lineage>
        <taxon>Bacteria</taxon>
        <taxon>Candidatus Eiseniibacteriota</taxon>
    </lineage>
</organism>
<dbReference type="AlphaFoldDB" id="A0A948RRN5"/>
<evidence type="ECO:0000256" key="4">
    <source>
        <dbReference type="ARBA" id="ARBA00022692"/>
    </source>
</evidence>
<dbReference type="InterPro" id="IPR000644">
    <property type="entry name" value="CBS_dom"/>
</dbReference>
<dbReference type="Gene3D" id="3.30.465.10">
    <property type="match status" value="1"/>
</dbReference>
<gene>
    <name evidence="14" type="ORF">KJ970_01660</name>
</gene>
<evidence type="ECO:0000259" key="13">
    <source>
        <dbReference type="PROSITE" id="PS51846"/>
    </source>
</evidence>
<dbReference type="PANTHER" id="PTHR22777">
    <property type="entry name" value="HEMOLYSIN-RELATED"/>
    <property type="match status" value="1"/>
</dbReference>
<accession>A0A948RRN5</accession>
<comment type="similarity">
    <text evidence="2">Belongs to the UPF0053 family.</text>
</comment>
<evidence type="ECO:0000259" key="12">
    <source>
        <dbReference type="PROSITE" id="PS51371"/>
    </source>
</evidence>
<dbReference type="InterPro" id="IPR036318">
    <property type="entry name" value="FAD-bd_PCMH-like_sf"/>
</dbReference>
<proteinExistence type="inferred from homology"/>
<dbReference type="FunFam" id="3.10.580.10:FF:000002">
    <property type="entry name" value="Magnesium/cobalt efflux protein CorC"/>
    <property type="match status" value="1"/>
</dbReference>